<feature type="transmembrane region" description="Helical" evidence="2">
    <location>
        <begin position="635"/>
        <end position="662"/>
    </location>
</feature>
<feature type="transmembrane region" description="Helical" evidence="2">
    <location>
        <begin position="318"/>
        <end position="337"/>
    </location>
</feature>
<keyword evidence="2" id="KW-1133">Transmembrane helix</keyword>
<dbReference type="STRING" id="46835.A0A504YQJ4"/>
<feature type="chain" id="PRO_5021472147" description="DUF4203 domain-containing protein" evidence="3">
    <location>
        <begin position="19"/>
        <end position="847"/>
    </location>
</feature>
<feature type="transmembrane region" description="Helical" evidence="2">
    <location>
        <begin position="533"/>
        <end position="552"/>
    </location>
</feature>
<dbReference type="Proteomes" id="UP000316759">
    <property type="component" value="Unassembled WGS sequence"/>
</dbReference>
<evidence type="ECO:0000313" key="4">
    <source>
        <dbReference type="EMBL" id="TPP60207.1"/>
    </source>
</evidence>
<keyword evidence="2" id="KW-0812">Transmembrane</keyword>
<dbReference type="AlphaFoldDB" id="A0A504YQJ4"/>
<feature type="transmembrane region" description="Helical" evidence="2">
    <location>
        <begin position="591"/>
        <end position="615"/>
    </location>
</feature>
<name>A0A504YQJ4_FASGI</name>
<proteinExistence type="predicted"/>
<evidence type="ECO:0000313" key="5">
    <source>
        <dbReference type="Proteomes" id="UP000316759"/>
    </source>
</evidence>
<evidence type="ECO:0000256" key="1">
    <source>
        <dbReference type="SAM" id="MobiDB-lite"/>
    </source>
</evidence>
<feature type="transmembrane region" description="Helical" evidence="2">
    <location>
        <begin position="343"/>
        <end position="367"/>
    </location>
</feature>
<keyword evidence="2" id="KW-0472">Membrane</keyword>
<feature type="region of interest" description="Disordered" evidence="1">
    <location>
        <begin position="812"/>
        <end position="847"/>
    </location>
</feature>
<reference evidence="4 5" key="1">
    <citation type="submission" date="2019-04" db="EMBL/GenBank/DDBJ databases">
        <title>Annotation for the trematode Fasciola gigantica.</title>
        <authorList>
            <person name="Choi Y.-J."/>
        </authorList>
    </citation>
    <scope>NUCLEOTIDE SEQUENCE [LARGE SCALE GENOMIC DNA]</scope>
    <source>
        <strain evidence="4">Uganda_cow_1</strain>
    </source>
</reference>
<sequence>MSVWVFALLCCCARFSSGDDIPEISRIVHGQFEEVKVPSGISKITFIQLPKNAKFCVLQIHTPYNPVLVSTLISFDSRASQSSDHSGLVAVLSEDHENITLFVYSGYDSPLRGWARVDAYSVQYPFPGGCGPHVADGFGSATITTDIMQLAKEQDKVSNVTFDALSYWTSVIKFIPAGLMNAETGNYYCPTDKSNVTTIYRVYSAPISNTTKVTDYQFTVARRPGTAYVVTIVVEYQSASTSARVAYAPVILYGCQNRVPQKSFRGYSFVVKNSSTQLGCGVLPTNAPSIYFPVAMLLLGSIFYACSCNFLVWLRCGVSVMATASLLGVLFFYRYSVLTSNTVLLLVVSIFVPGVLALIVFTVLWCVCIRPTLYYQQIFGRGPLMRVLRSEEQPMRAAEREPWNTEFFHRPQSSSGYASQSSAPFVTNNELTAVPSFNPLPTVSEEVSSPGPYELRGTPPNHLAFEMADGEADEDDDDDELQDTFELRRSSFRCGDGLCLCTRSCYCPPTNTPGRSTRILSLKPRRLARLPPILPATFLLVACLSIALETVLSLKSSIASYVAFVTLISLLMIGILCVFKNLAFGLSTALVGVYLCLSCICMFLIPNALLPHIVIEQFLRLTWIEHRLDTVRIEFYGLYDILILVSWIFGTLIFGLLTLCLIRLQDARELAEAQRARPFSLRPCSEGQSLTVLPTTSGSAFWNEVANLSNASWFLPGRTTPVMGSVPLSSAVNENITTLTGNSLSQFSCEAPEVQGAGLVESTNLGSRVPTERTQLLPGFHRVSYGGLASTTQQPLMPLSRVQLAAANTGRLPGSSSRLFGSPQSRSGPSEEVEDNKEMIESFVSDF</sequence>
<feature type="region of interest" description="Disordered" evidence="1">
    <location>
        <begin position="443"/>
        <end position="462"/>
    </location>
</feature>
<accession>A0A504YQJ4</accession>
<dbReference type="OrthoDB" id="6237556at2759"/>
<feature type="transmembrane region" description="Helical" evidence="2">
    <location>
        <begin position="558"/>
        <end position="579"/>
    </location>
</feature>
<dbReference type="EMBL" id="SUNJ01009707">
    <property type="protein sequence ID" value="TPP60207.1"/>
    <property type="molecule type" value="Genomic_DNA"/>
</dbReference>
<organism evidence="4 5">
    <name type="scientific">Fasciola gigantica</name>
    <name type="common">Giant liver fluke</name>
    <dbReference type="NCBI Taxonomy" id="46835"/>
    <lineage>
        <taxon>Eukaryota</taxon>
        <taxon>Metazoa</taxon>
        <taxon>Spiralia</taxon>
        <taxon>Lophotrochozoa</taxon>
        <taxon>Platyhelminthes</taxon>
        <taxon>Trematoda</taxon>
        <taxon>Digenea</taxon>
        <taxon>Plagiorchiida</taxon>
        <taxon>Echinostomata</taxon>
        <taxon>Echinostomatoidea</taxon>
        <taxon>Fasciolidae</taxon>
        <taxon>Fasciola</taxon>
    </lineage>
</organism>
<comment type="caution">
    <text evidence="4">The sequence shown here is derived from an EMBL/GenBank/DDBJ whole genome shotgun (WGS) entry which is preliminary data.</text>
</comment>
<gene>
    <name evidence="4" type="ORF">FGIG_03632</name>
</gene>
<evidence type="ECO:0000256" key="3">
    <source>
        <dbReference type="SAM" id="SignalP"/>
    </source>
</evidence>
<dbReference type="Pfam" id="PF25992">
    <property type="entry name" value="Ig_TM7SF3_N"/>
    <property type="match status" value="1"/>
</dbReference>
<evidence type="ECO:0008006" key="6">
    <source>
        <dbReference type="Google" id="ProtNLM"/>
    </source>
</evidence>
<protein>
    <recommendedName>
        <fullName evidence="6">DUF4203 domain-containing protein</fullName>
    </recommendedName>
</protein>
<feature type="transmembrane region" description="Helical" evidence="2">
    <location>
        <begin position="290"/>
        <end position="311"/>
    </location>
</feature>
<keyword evidence="3" id="KW-0732">Signal</keyword>
<feature type="compositionally biased region" description="Polar residues" evidence="1">
    <location>
        <begin position="814"/>
        <end position="828"/>
    </location>
</feature>
<evidence type="ECO:0000256" key="2">
    <source>
        <dbReference type="SAM" id="Phobius"/>
    </source>
</evidence>
<feature type="signal peptide" evidence="3">
    <location>
        <begin position="1"/>
        <end position="18"/>
    </location>
</feature>
<keyword evidence="5" id="KW-1185">Reference proteome</keyword>